<accession>Q9FW52</accession>
<gene>
    <name evidence="2" type="primary">OSJNBb0094K03.14</name>
</gene>
<feature type="compositionally biased region" description="Basic and acidic residues" evidence="1">
    <location>
        <begin position="179"/>
        <end position="188"/>
    </location>
</feature>
<sequence>MAGGPRATTAGDGGRFRDGLLLREGILAADGDVAAGGGGIRRGWWSNAEHAEAGPELAGDAHEHKPRRVGVPEHEVVLEPAIHRARPVGRTEASGAAARVATLDGGGRAEGKRGGLRAERTSTAGGGRGRNGGGGRRRSVAAYSASRVVVGGESGAQSGQSERARRSRRWLPPPPPSHSSEEPSEVARRSGGSGRSGGR</sequence>
<feature type="region of interest" description="Disordered" evidence="1">
    <location>
        <begin position="51"/>
        <end position="199"/>
    </location>
</feature>
<reference evidence="3" key="2">
    <citation type="journal article" date="2008" name="Nucleic Acids Res.">
        <title>The rice annotation project database (RAP-DB): 2008 update.</title>
        <authorList>
            <consortium name="The rice annotation project (RAP)"/>
        </authorList>
    </citation>
    <scope>GENOME REANNOTATION</scope>
    <source>
        <strain evidence="3">cv. Nipponbare</strain>
    </source>
</reference>
<protein>
    <submittedName>
        <fullName evidence="2">Uncharacterized protein</fullName>
    </submittedName>
</protein>
<dbReference type="AlphaFoldDB" id="Q9FW52"/>
<feature type="compositionally biased region" description="Basic and acidic residues" evidence="1">
    <location>
        <begin position="51"/>
        <end position="63"/>
    </location>
</feature>
<evidence type="ECO:0000313" key="3">
    <source>
        <dbReference type="Proteomes" id="UP000000763"/>
    </source>
</evidence>
<dbReference type="EMBL" id="AC069145">
    <property type="protein sequence ID" value="AAG16862.1"/>
    <property type="molecule type" value="Genomic_DNA"/>
</dbReference>
<reference evidence="3" key="1">
    <citation type="journal article" date="2005" name="Nature">
        <title>The map-based sequence of the rice genome.</title>
        <authorList>
            <consortium name="International rice genome sequencing project (IRGSP)"/>
            <person name="Matsumoto T."/>
            <person name="Wu J."/>
            <person name="Kanamori H."/>
            <person name="Katayose Y."/>
            <person name="Fujisawa M."/>
            <person name="Namiki N."/>
            <person name="Mizuno H."/>
            <person name="Yamamoto K."/>
            <person name="Antonio B.A."/>
            <person name="Baba T."/>
            <person name="Sakata K."/>
            <person name="Nagamura Y."/>
            <person name="Aoki H."/>
            <person name="Arikawa K."/>
            <person name="Arita K."/>
            <person name="Bito T."/>
            <person name="Chiden Y."/>
            <person name="Fujitsuka N."/>
            <person name="Fukunaka R."/>
            <person name="Hamada M."/>
            <person name="Harada C."/>
            <person name="Hayashi A."/>
            <person name="Hijishita S."/>
            <person name="Honda M."/>
            <person name="Hosokawa S."/>
            <person name="Ichikawa Y."/>
            <person name="Idonuma A."/>
            <person name="Iijima M."/>
            <person name="Ikeda M."/>
            <person name="Ikeno M."/>
            <person name="Ito K."/>
            <person name="Ito S."/>
            <person name="Ito T."/>
            <person name="Ito Y."/>
            <person name="Ito Y."/>
            <person name="Iwabuchi A."/>
            <person name="Kamiya K."/>
            <person name="Karasawa W."/>
            <person name="Kurita K."/>
            <person name="Katagiri S."/>
            <person name="Kikuta A."/>
            <person name="Kobayashi H."/>
            <person name="Kobayashi N."/>
            <person name="Machita K."/>
            <person name="Maehara T."/>
            <person name="Masukawa M."/>
            <person name="Mizubayashi T."/>
            <person name="Mukai Y."/>
            <person name="Nagasaki H."/>
            <person name="Nagata Y."/>
            <person name="Naito S."/>
            <person name="Nakashima M."/>
            <person name="Nakama Y."/>
            <person name="Nakamichi Y."/>
            <person name="Nakamura M."/>
            <person name="Meguro A."/>
            <person name="Negishi M."/>
            <person name="Ohta I."/>
            <person name="Ohta T."/>
            <person name="Okamoto M."/>
            <person name="Ono N."/>
            <person name="Saji S."/>
            <person name="Sakaguchi M."/>
            <person name="Sakai K."/>
            <person name="Shibata M."/>
            <person name="Shimokawa T."/>
            <person name="Song J."/>
            <person name="Takazaki Y."/>
            <person name="Terasawa K."/>
            <person name="Tsugane M."/>
            <person name="Tsuji K."/>
            <person name="Ueda S."/>
            <person name="Waki K."/>
            <person name="Yamagata H."/>
            <person name="Yamamoto M."/>
            <person name="Yamamoto S."/>
            <person name="Yamane H."/>
            <person name="Yoshiki S."/>
            <person name="Yoshihara R."/>
            <person name="Yukawa K."/>
            <person name="Zhong H."/>
            <person name="Yano M."/>
            <person name="Yuan Q."/>
            <person name="Ouyang S."/>
            <person name="Liu J."/>
            <person name="Jones K.M."/>
            <person name="Gansberger K."/>
            <person name="Moffat K."/>
            <person name="Hill J."/>
            <person name="Bera J."/>
            <person name="Fadrosh D."/>
            <person name="Jin S."/>
            <person name="Johri S."/>
            <person name="Kim M."/>
            <person name="Overton L."/>
            <person name="Reardon M."/>
            <person name="Tsitrin T."/>
            <person name="Vuong H."/>
            <person name="Weaver B."/>
            <person name="Ciecko A."/>
            <person name="Tallon L."/>
            <person name="Jackson J."/>
            <person name="Pai G."/>
            <person name="Aken S.V."/>
            <person name="Utterback T."/>
            <person name="Reidmuller S."/>
            <person name="Feldblyum T."/>
            <person name="Hsiao J."/>
            <person name="Zismann V."/>
            <person name="Iobst S."/>
            <person name="de Vazeille A.R."/>
            <person name="Buell C.R."/>
            <person name="Ying K."/>
            <person name="Li Y."/>
            <person name="Lu T."/>
            <person name="Huang Y."/>
            <person name="Zhao Q."/>
            <person name="Feng Q."/>
            <person name="Zhang L."/>
            <person name="Zhu J."/>
            <person name="Weng Q."/>
            <person name="Mu J."/>
            <person name="Lu Y."/>
            <person name="Fan D."/>
            <person name="Liu Y."/>
            <person name="Guan J."/>
            <person name="Zhang Y."/>
            <person name="Yu S."/>
            <person name="Liu X."/>
            <person name="Zhang Y."/>
            <person name="Hong G."/>
            <person name="Han B."/>
            <person name="Choisne N."/>
            <person name="Demange N."/>
            <person name="Orjeda G."/>
            <person name="Samain S."/>
            <person name="Cattolico L."/>
            <person name="Pelletier E."/>
            <person name="Couloux A."/>
            <person name="Segurens B."/>
            <person name="Wincker P."/>
            <person name="D'Hont A."/>
            <person name="Scarpelli C."/>
            <person name="Weissenbach J."/>
            <person name="Salanoubat M."/>
            <person name="Quetier F."/>
            <person name="Yu Y."/>
            <person name="Kim H.R."/>
            <person name="Rambo T."/>
            <person name="Currie J."/>
            <person name="Collura K."/>
            <person name="Luo M."/>
            <person name="Yang T."/>
            <person name="Ammiraju J.S.S."/>
            <person name="Engler F."/>
            <person name="Soderlund C."/>
            <person name="Wing R.A."/>
            <person name="Palmer L.E."/>
            <person name="de la Bastide M."/>
            <person name="Spiegel L."/>
            <person name="Nascimento L."/>
            <person name="Zutavern T."/>
            <person name="O'Shaughnessy A."/>
            <person name="Dike S."/>
            <person name="Dedhia N."/>
            <person name="Preston R."/>
            <person name="Balija V."/>
            <person name="McCombie W.R."/>
            <person name="Chow T."/>
            <person name="Chen H."/>
            <person name="Chung M."/>
            <person name="Chen C."/>
            <person name="Shaw J."/>
            <person name="Wu H."/>
            <person name="Hsiao K."/>
            <person name="Chao Y."/>
            <person name="Chu M."/>
            <person name="Cheng C."/>
            <person name="Hour A."/>
            <person name="Lee P."/>
            <person name="Lin S."/>
            <person name="Lin Y."/>
            <person name="Liou J."/>
            <person name="Liu S."/>
            <person name="Hsing Y."/>
            <person name="Raghuvanshi S."/>
            <person name="Mohanty A."/>
            <person name="Bharti A.K."/>
            <person name="Gaur A."/>
            <person name="Gupta V."/>
            <person name="Kumar D."/>
            <person name="Ravi V."/>
            <person name="Vij S."/>
            <person name="Kapur A."/>
            <person name="Khurana P."/>
            <person name="Khurana P."/>
            <person name="Khurana J.P."/>
            <person name="Tyagi A.K."/>
            <person name="Gaikwad K."/>
            <person name="Singh A."/>
            <person name="Dalal V."/>
            <person name="Srivastava S."/>
            <person name="Dixit A."/>
            <person name="Pal A.K."/>
            <person name="Ghazi I.A."/>
            <person name="Yadav M."/>
            <person name="Pandit A."/>
            <person name="Bhargava A."/>
            <person name="Sureshbabu K."/>
            <person name="Batra K."/>
            <person name="Sharma T.R."/>
            <person name="Mohapatra T."/>
            <person name="Singh N.K."/>
            <person name="Messing J."/>
            <person name="Nelson A.B."/>
            <person name="Fuks G."/>
            <person name="Kavchok S."/>
            <person name="Keizer G."/>
            <person name="Linton E."/>
            <person name="Llaca V."/>
            <person name="Song R."/>
            <person name="Tanyolac B."/>
            <person name="Young S."/>
            <person name="Ho-Il K."/>
            <person name="Hahn J.H."/>
            <person name="Sangsakoo G."/>
            <person name="Vanavichit A."/>
            <person name="de Mattos Luiz.A.T."/>
            <person name="Zimmer P.D."/>
            <person name="Malone G."/>
            <person name="Dellagostin O."/>
            <person name="de Oliveira A.C."/>
            <person name="Bevan M."/>
            <person name="Bancroft I."/>
            <person name="Minx P."/>
            <person name="Cordum H."/>
            <person name="Wilson R."/>
            <person name="Cheng Z."/>
            <person name="Jin W."/>
            <person name="Jiang J."/>
            <person name="Leong S.A."/>
            <person name="Iwama H."/>
            <person name="Gojobori T."/>
            <person name="Itoh T."/>
            <person name="Niimura Y."/>
            <person name="Fujii Y."/>
            <person name="Habara T."/>
            <person name="Sakai H."/>
            <person name="Sato Y."/>
            <person name="Wilson G."/>
            <person name="Kumar K."/>
            <person name="McCouch S."/>
            <person name="Juretic N."/>
            <person name="Hoen D."/>
            <person name="Wright S."/>
            <person name="Bruskiewich R."/>
            <person name="Bureau T."/>
            <person name="Miyao A."/>
            <person name="Hirochika H."/>
            <person name="Nishikawa T."/>
            <person name="Kadowaki K."/>
            <person name="Sugiura M."/>
            <person name="Burr B."/>
            <person name="Sasaki T."/>
        </authorList>
    </citation>
    <scope>NUCLEOTIDE SEQUENCE [LARGE SCALE GENOMIC DNA]</scope>
    <source>
        <strain evidence="3">cv. Nipponbare</strain>
    </source>
</reference>
<dbReference type="Proteomes" id="UP000000763">
    <property type="component" value="Chromosome 10"/>
</dbReference>
<evidence type="ECO:0000256" key="1">
    <source>
        <dbReference type="SAM" id="MobiDB-lite"/>
    </source>
</evidence>
<organism evidence="2 3">
    <name type="scientific">Oryza sativa subsp. japonica</name>
    <name type="common">Rice</name>
    <dbReference type="NCBI Taxonomy" id="39947"/>
    <lineage>
        <taxon>Eukaryota</taxon>
        <taxon>Viridiplantae</taxon>
        <taxon>Streptophyta</taxon>
        <taxon>Embryophyta</taxon>
        <taxon>Tracheophyta</taxon>
        <taxon>Spermatophyta</taxon>
        <taxon>Magnoliopsida</taxon>
        <taxon>Liliopsida</taxon>
        <taxon>Poales</taxon>
        <taxon>Poaceae</taxon>
        <taxon>BOP clade</taxon>
        <taxon>Oryzoideae</taxon>
        <taxon>Oryzeae</taxon>
        <taxon>Oryzinae</taxon>
        <taxon>Oryza</taxon>
        <taxon>Oryza sativa</taxon>
    </lineage>
</organism>
<feature type="compositionally biased region" description="Low complexity" evidence="1">
    <location>
        <begin position="140"/>
        <end position="161"/>
    </location>
</feature>
<evidence type="ECO:0000313" key="2">
    <source>
        <dbReference type="EMBL" id="AAG16862.1"/>
    </source>
</evidence>
<feature type="compositionally biased region" description="Gly residues" evidence="1">
    <location>
        <begin position="124"/>
        <end position="134"/>
    </location>
</feature>
<feature type="compositionally biased region" description="Basic and acidic residues" evidence="1">
    <location>
        <begin position="107"/>
        <end position="120"/>
    </location>
</feature>
<name>Q9FW52_ORYSJ</name>
<proteinExistence type="predicted"/>